<dbReference type="KEGG" id="cpae:CPAST_c35550"/>
<dbReference type="KEGG" id="cpat:CLPA_c35550"/>
<dbReference type="Proteomes" id="UP000028042">
    <property type="component" value="Unassembled WGS sequence"/>
</dbReference>
<evidence type="ECO:0000313" key="9">
    <source>
        <dbReference type="EMBL" id="KRU14375.1"/>
    </source>
</evidence>
<dbReference type="Proteomes" id="UP000030905">
    <property type="component" value="Chromosome"/>
</dbReference>
<comment type="function">
    <text evidence="7">Forms membrane-associated dynamic filaments that are essential for cell shape determination. Acts by regulating cell wall synthesis and cell elongation, and thus cell shape. A feedback loop between cell geometry and MreB localization may maintain elongated cell shape by targeting cell wall growth to regions of negative cell wall curvature.</text>
</comment>
<dbReference type="Gene3D" id="3.30.420.40">
    <property type="match status" value="2"/>
</dbReference>
<dbReference type="SUPFAM" id="SSF53067">
    <property type="entry name" value="Actin-like ATPase domain"/>
    <property type="match status" value="2"/>
</dbReference>
<dbReference type="PRINTS" id="PR01652">
    <property type="entry name" value="SHAPEPROTEIN"/>
</dbReference>
<dbReference type="GO" id="GO:0005737">
    <property type="term" value="C:cytoplasm"/>
    <property type="evidence" value="ECO:0007669"/>
    <property type="project" value="UniProtKB-SubCell"/>
</dbReference>
<accession>A0A0H3J6K6</accession>
<evidence type="ECO:0000313" key="11">
    <source>
        <dbReference type="Proteomes" id="UP000030905"/>
    </source>
</evidence>
<comment type="similarity">
    <text evidence="6 7">Belongs to the FtsA/MreB family.</text>
</comment>
<dbReference type="GO" id="GO:0008360">
    <property type="term" value="P:regulation of cell shape"/>
    <property type="evidence" value="ECO:0007669"/>
    <property type="project" value="UniProtKB-UniRule"/>
</dbReference>
<name>A0A0H3J6K6_CLOPA</name>
<keyword evidence="4 7" id="KW-0067">ATP-binding</keyword>
<feature type="binding site" evidence="7">
    <location>
        <begin position="222"/>
        <end position="225"/>
    </location>
    <ligand>
        <name>ATP</name>
        <dbReference type="ChEBI" id="CHEBI:30616"/>
    </ligand>
</feature>
<dbReference type="NCBIfam" id="NF010539">
    <property type="entry name" value="PRK13927.1"/>
    <property type="match status" value="1"/>
</dbReference>
<feature type="binding site" evidence="7">
    <location>
        <begin position="174"/>
        <end position="176"/>
    </location>
    <ligand>
        <name>ATP</name>
        <dbReference type="ChEBI" id="CHEBI:30616"/>
    </ligand>
</feature>
<dbReference type="CDD" id="cd10225">
    <property type="entry name" value="ASKHA_NBD_MreB-like"/>
    <property type="match status" value="1"/>
</dbReference>
<dbReference type="InterPro" id="IPR043129">
    <property type="entry name" value="ATPase_NBD"/>
</dbReference>
<proteinExistence type="inferred from homology"/>
<dbReference type="PANTHER" id="PTHR42749:SF4">
    <property type="entry name" value="CELL SHAPE-DETERMINING PROTEIN MBL"/>
    <property type="match status" value="1"/>
</dbReference>
<protein>
    <recommendedName>
        <fullName evidence="7">Cell shape-determining protein MreB</fullName>
    </recommendedName>
</protein>
<keyword evidence="2 7" id="KW-0963">Cytoplasm</keyword>
<keyword evidence="11" id="KW-1185">Reference proteome</keyword>
<reference evidence="9 10" key="3">
    <citation type="journal article" name="Genome Announc.">
        <title>Improved Draft Genome Sequence of Clostridium pasteurianum Strain ATCC 6013 (DSM 525) Using a Hybrid Next-Generation Sequencing Approach.</title>
        <authorList>
            <person name="Pyne M.E."/>
            <person name="Utturkar S."/>
            <person name="Brown S.D."/>
            <person name="Moo-Young M."/>
            <person name="Chung D.A."/>
            <person name="Chou C.P."/>
        </authorList>
    </citation>
    <scope>NUCLEOTIDE SEQUENCE [LARGE SCALE GENOMIC DNA]</scope>
    <source>
        <strain evidence="9 10">ATCC 6013</strain>
    </source>
</reference>
<comment type="subunit">
    <text evidence="7">Forms polymers.</text>
</comment>
<reference evidence="8 11" key="1">
    <citation type="journal article" date="2015" name="Genome Announc.">
        <title>Complete Genome Sequence of the Nitrogen-Fixing and Solvent-Producing Clostridium pasteurianum DSM 525.</title>
        <authorList>
            <person name="Poehlein A."/>
            <person name="Grosse-Honebrink A."/>
            <person name="Zhang Y."/>
            <person name="Minton N.P."/>
            <person name="Daniel R."/>
        </authorList>
    </citation>
    <scope>NUCLEOTIDE SEQUENCE [LARGE SCALE GENOMIC DNA]</scope>
    <source>
        <strain evidence="8">DSM 525</strain>
        <strain evidence="11">DSM 525 / ATCC 6013</strain>
    </source>
</reference>
<dbReference type="EMBL" id="CP009268">
    <property type="protein sequence ID" value="AJA53599.1"/>
    <property type="molecule type" value="Genomic_DNA"/>
</dbReference>
<dbReference type="GO" id="GO:0005524">
    <property type="term" value="F:ATP binding"/>
    <property type="evidence" value="ECO:0007669"/>
    <property type="project" value="UniProtKB-KW"/>
</dbReference>
<dbReference type="HAMAP" id="MF_02207">
    <property type="entry name" value="MreB"/>
    <property type="match status" value="1"/>
</dbReference>
<evidence type="ECO:0000256" key="1">
    <source>
        <dbReference type="ARBA" id="ARBA00007381"/>
    </source>
</evidence>
<evidence type="ECO:0000256" key="3">
    <source>
        <dbReference type="ARBA" id="ARBA00022741"/>
    </source>
</evidence>
<feature type="binding site" evidence="7">
    <location>
        <begin position="302"/>
        <end position="305"/>
    </location>
    <ligand>
        <name>ATP</name>
        <dbReference type="ChEBI" id="CHEBI:30616"/>
    </ligand>
</feature>
<dbReference type="EMBL" id="JPGY02000001">
    <property type="protein sequence ID" value="KRU14375.1"/>
    <property type="molecule type" value="Genomic_DNA"/>
</dbReference>
<organism evidence="8 11">
    <name type="scientific">Clostridium pasteurianum DSM 525 = ATCC 6013</name>
    <dbReference type="NCBI Taxonomy" id="1262449"/>
    <lineage>
        <taxon>Bacteria</taxon>
        <taxon>Bacillati</taxon>
        <taxon>Bacillota</taxon>
        <taxon>Clostridia</taxon>
        <taxon>Eubacteriales</taxon>
        <taxon>Clostridiaceae</taxon>
        <taxon>Clostridium</taxon>
    </lineage>
</organism>
<comment type="similarity">
    <text evidence="1">Belongs to the heat shock protein 70 family.</text>
</comment>
<dbReference type="PATRIC" id="fig|1262449.7.peg.3596"/>
<evidence type="ECO:0000256" key="6">
    <source>
        <dbReference type="ARBA" id="ARBA00023458"/>
    </source>
</evidence>
<evidence type="ECO:0000256" key="2">
    <source>
        <dbReference type="ARBA" id="ARBA00022490"/>
    </source>
</evidence>
<reference evidence="9" key="2">
    <citation type="submission" date="2015-10" db="EMBL/GenBank/DDBJ databases">
        <title>Improved Draft Genome Sequence of Clostridium pasteurianum Strain ATCC 6013 (DSM 525) Using a Hybrid Next-Generation Sequencing Approach.</title>
        <authorList>
            <person name="Pyne M.E."/>
            <person name="Utturkar S.M."/>
            <person name="Brown S.D."/>
            <person name="Moo-Young M."/>
            <person name="Chung D.A."/>
            <person name="Chou P.C."/>
        </authorList>
    </citation>
    <scope>NUCLEOTIDE SEQUENCE</scope>
    <source>
        <strain evidence="9">ATCC 6013</strain>
    </source>
</reference>
<gene>
    <name evidence="8" type="primary">mreB2</name>
    <name evidence="7" type="synonym">mreB</name>
    <name evidence="8" type="ORF">CLPA_c35550</name>
    <name evidence="9" type="ORF">CP6013_03633</name>
</gene>
<comment type="subcellular location">
    <subcellularLocation>
        <location evidence="7">Cytoplasm</location>
    </subcellularLocation>
    <text evidence="7">Membrane-associated.</text>
</comment>
<dbReference type="AlphaFoldDB" id="A0A0H3J6K6"/>
<dbReference type="eggNOG" id="COG1077">
    <property type="taxonomic scope" value="Bacteria"/>
</dbReference>
<evidence type="ECO:0000313" key="10">
    <source>
        <dbReference type="Proteomes" id="UP000028042"/>
    </source>
</evidence>
<evidence type="ECO:0000313" key="8">
    <source>
        <dbReference type="EMBL" id="AJA53599.1"/>
    </source>
</evidence>
<comment type="caution">
    <text evidence="7">Lacks conserved residue(s) required for the propagation of feature annotation.</text>
</comment>
<dbReference type="PANTHER" id="PTHR42749">
    <property type="entry name" value="CELL SHAPE-DETERMINING PROTEIN MREB"/>
    <property type="match status" value="1"/>
</dbReference>
<sequence>MLFYVKNIGDGVNRGMFFGIGSDMGIDLGTATVLVYLKGKGIILKEPSVVAINRNTKEVLAVGEEARKMIGRTPGNIVAIRPLRDGVISDYDMTEKMLKHFIQKACGKRRISTPKVVICIPCEATEVEKRAVKDAAINAGAKKPCLIEEPLAAAIGMGLDITKASGNMVIDIGGGTSDIAVISLGGIVVRRAVKVAGDSFDEAIIKYIRKKHKLMIGERTAEDLKINIGSAFKGEAEESLEIRGRDLITGLPKNLIVTSKEMRDALEEAVNAIADCTHSVLEKTPPELAADIAEKGIVMTGGGSLLKGLDKLIEHVTKVPVYVAEDPVSCVALGTGKVLEFIDKVYLDGEDILG</sequence>
<keyword evidence="5 7" id="KW-0133">Cell shape</keyword>
<dbReference type="GO" id="GO:0000902">
    <property type="term" value="P:cell morphogenesis"/>
    <property type="evidence" value="ECO:0007669"/>
    <property type="project" value="InterPro"/>
</dbReference>
<evidence type="ECO:0000256" key="5">
    <source>
        <dbReference type="ARBA" id="ARBA00022960"/>
    </source>
</evidence>
<evidence type="ECO:0000256" key="7">
    <source>
        <dbReference type="HAMAP-Rule" id="MF_02207"/>
    </source>
</evidence>
<dbReference type="Pfam" id="PF06723">
    <property type="entry name" value="MreB_Mbl"/>
    <property type="match status" value="1"/>
</dbReference>
<dbReference type="InterPro" id="IPR004753">
    <property type="entry name" value="MreB"/>
</dbReference>
<keyword evidence="3 7" id="KW-0547">Nucleotide-binding</keyword>
<dbReference type="NCBIfam" id="TIGR00904">
    <property type="entry name" value="mreB"/>
    <property type="match status" value="1"/>
</dbReference>
<evidence type="ECO:0000256" key="4">
    <source>
        <dbReference type="ARBA" id="ARBA00022840"/>
    </source>
</evidence>
<dbReference type="InterPro" id="IPR056546">
    <property type="entry name" value="MreB_MamK-like"/>
</dbReference>
<dbReference type="FunFam" id="3.30.420.40:FF:000028">
    <property type="entry name" value="heat shock 70 kDa protein-like"/>
    <property type="match status" value="1"/>
</dbReference>